<protein>
    <submittedName>
        <fullName evidence="8">Diguanylate cyclase</fullName>
        <ecNumber evidence="8">2.7.7.65</ecNumber>
    </submittedName>
</protein>
<dbReference type="InterPro" id="IPR043128">
    <property type="entry name" value="Rev_trsase/Diguanyl_cyclase"/>
</dbReference>
<evidence type="ECO:0000256" key="5">
    <source>
        <dbReference type="ARBA" id="ARBA00023136"/>
    </source>
</evidence>
<proteinExistence type="predicted"/>
<evidence type="ECO:0000256" key="2">
    <source>
        <dbReference type="ARBA" id="ARBA00022475"/>
    </source>
</evidence>
<feature type="domain" description="GGDEF" evidence="7">
    <location>
        <begin position="392"/>
        <end position="522"/>
    </location>
</feature>
<keyword evidence="8" id="KW-0808">Transferase</keyword>
<dbReference type="InterPro" id="IPR029151">
    <property type="entry name" value="Sensor-like_sf"/>
</dbReference>
<dbReference type="PROSITE" id="PS50887">
    <property type="entry name" value="GGDEF"/>
    <property type="match status" value="1"/>
</dbReference>
<evidence type="ECO:0000259" key="7">
    <source>
        <dbReference type="PROSITE" id="PS50887"/>
    </source>
</evidence>
<sequence length="528" mass="59172">MKVSRRFKLQIVISGILTLSILFTAAIWLFASFQVNKKSLETSYLKNNYWYAKKLASETNTLLSSMDAVLQTVADQAAYHSGKEMQEDVAALMDSREPYFNSVFIVDQNRIVQAVSPSATGISIGQQLDSSVSQRAVTLKKPFISTPYRGITERLIVLVSYPIFDGSGGYKGFVGGTIYLEGDNILSNMLEKHYYENGSYVYVVDQTGHLIFHPNKQRLSEDVSENKIVAKVLKGEEGFGKVVNTEGKTFLAGYALESKSGWGIVSQTPLSITNEPICNMIVRSVKLAFPFVVLVWFFAWWISRRISRPLQQLASYTEETTKTLGQPPVPIPRVRTNIYEIQQLFESVKYSSQHVHSYLSQLQEETQTDGLTGIANRKTFDFVMKDLMHNDIPFSLILLDIDHFKKINDTYGHPMGDEVIKFLATVMPDVIREGDMCFRYGGEEFCIIVLYSDEEGAGNIAERLRQTMEQSISPAGIAATLSLGISAFPKHAVSPNELVKLADKALYQSKQEGRNRVTIFSQGFSGHV</sequence>
<keyword evidence="9" id="KW-1185">Reference proteome</keyword>
<keyword evidence="8" id="KW-0548">Nucleotidyltransferase</keyword>
<dbReference type="NCBIfam" id="TIGR00254">
    <property type="entry name" value="GGDEF"/>
    <property type="match status" value="1"/>
</dbReference>
<dbReference type="Gene3D" id="3.30.70.270">
    <property type="match status" value="1"/>
</dbReference>
<evidence type="ECO:0000256" key="3">
    <source>
        <dbReference type="ARBA" id="ARBA00022692"/>
    </source>
</evidence>
<accession>A0ABV5WK14</accession>
<dbReference type="Pfam" id="PF02743">
    <property type="entry name" value="dCache_1"/>
    <property type="match status" value="1"/>
</dbReference>
<dbReference type="CDD" id="cd12912">
    <property type="entry name" value="PDC2_MCP_like"/>
    <property type="match status" value="1"/>
</dbReference>
<name>A0ABV5WK14_9BACI</name>
<evidence type="ECO:0000313" key="8">
    <source>
        <dbReference type="EMBL" id="MFB9760966.1"/>
    </source>
</evidence>
<evidence type="ECO:0000256" key="4">
    <source>
        <dbReference type="ARBA" id="ARBA00022989"/>
    </source>
</evidence>
<dbReference type="InterPro" id="IPR000160">
    <property type="entry name" value="GGDEF_dom"/>
</dbReference>
<evidence type="ECO:0000256" key="1">
    <source>
        <dbReference type="ARBA" id="ARBA00004651"/>
    </source>
</evidence>
<dbReference type="EMBL" id="JBHMAF010000180">
    <property type="protein sequence ID" value="MFB9760966.1"/>
    <property type="molecule type" value="Genomic_DNA"/>
</dbReference>
<dbReference type="InterPro" id="IPR050469">
    <property type="entry name" value="Diguanylate_Cyclase"/>
</dbReference>
<dbReference type="SUPFAM" id="SSF55073">
    <property type="entry name" value="Nucleotide cyclase"/>
    <property type="match status" value="1"/>
</dbReference>
<dbReference type="Pfam" id="PF00990">
    <property type="entry name" value="GGDEF"/>
    <property type="match status" value="1"/>
</dbReference>
<dbReference type="CDD" id="cd18773">
    <property type="entry name" value="PDC1_HK_sensor"/>
    <property type="match status" value="1"/>
</dbReference>
<dbReference type="GO" id="GO:0052621">
    <property type="term" value="F:diguanylate cyclase activity"/>
    <property type="evidence" value="ECO:0007669"/>
    <property type="project" value="UniProtKB-EC"/>
</dbReference>
<dbReference type="Gene3D" id="3.30.450.20">
    <property type="entry name" value="PAS domain"/>
    <property type="match status" value="1"/>
</dbReference>
<dbReference type="InterPro" id="IPR029787">
    <property type="entry name" value="Nucleotide_cyclase"/>
</dbReference>
<dbReference type="Gene3D" id="6.10.340.10">
    <property type="match status" value="1"/>
</dbReference>
<feature type="transmembrane region" description="Helical" evidence="6">
    <location>
        <begin position="12"/>
        <end position="31"/>
    </location>
</feature>
<gene>
    <name evidence="8" type="ORF">ACFFMS_22085</name>
</gene>
<dbReference type="CDD" id="cd01949">
    <property type="entry name" value="GGDEF"/>
    <property type="match status" value="1"/>
</dbReference>
<dbReference type="EC" id="2.7.7.65" evidence="8"/>
<comment type="caution">
    <text evidence="8">The sequence shown here is derived from an EMBL/GenBank/DDBJ whole genome shotgun (WGS) entry which is preliminary data.</text>
</comment>
<dbReference type="SUPFAM" id="SSF103190">
    <property type="entry name" value="Sensory domain-like"/>
    <property type="match status" value="2"/>
</dbReference>
<dbReference type="PANTHER" id="PTHR45138">
    <property type="entry name" value="REGULATORY COMPONENTS OF SENSORY TRANSDUCTION SYSTEM"/>
    <property type="match status" value="1"/>
</dbReference>
<keyword evidence="5 6" id="KW-0472">Membrane</keyword>
<dbReference type="Proteomes" id="UP001589609">
    <property type="component" value="Unassembled WGS sequence"/>
</dbReference>
<keyword evidence="2" id="KW-1003">Cell membrane</keyword>
<keyword evidence="4 6" id="KW-1133">Transmembrane helix</keyword>
<dbReference type="SMART" id="SM00267">
    <property type="entry name" value="GGDEF"/>
    <property type="match status" value="1"/>
</dbReference>
<evidence type="ECO:0000256" key="6">
    <source>
        <dbReference type="SAM" id="Phobius"/>
    </source>
</evidence>
<evidence type="ECO:0000313" key="9">
    <source>
        <dbReference type="Proteomes" id="UP001589609"/>
    </source>
</evidence>
<comment type="subcellular location">
    <subcellularLocation>
        <location evidence="1">Cell membrane</location>
        <topology evidence="1">Multi-pass membrane protein</topology>
    </subcellularLocation>
</comment>
<reference evidence="8 9" key="1">
    <citation type="submission" date="2024-09" db="EMBL/GenBank/DDBJ databases">
        <authorList>
            <person name="Sun Q."/>
            <person name="Mori K."/>
        </authorList>
    </citation>
    <scope>NUCLEOTIDE SEQUENCE [LARGE SCALE GENOMIC DNA]</scope>
    <source>
        <strain evidence="8 9">JCM 11201</strain>
    </source>
</reference>
<dbReference type="RefSeq" id="WP_379951238.1">
    <property type="nucleotide sequence ID" value="NZ_JBHMAF010000180.1"/>
</dbReference>
<organism evidence="8 9">
    <name type="scientific">Ectobacillus funiculus</name>
    <dbReference type="NCBI Taxonomy" id="137993"/>
    <lineage>
        <taxon>Bacteria</taxon>
        <taxon>Bacillati</taxon>
        <taxon>Bacillota</taxon>
        <taxon>Bacilli</taxon>
        <taxon>Bacillales</taxon>
        <taxon>Bacillaceae</taxon>
        <taxon>Ectobacillus</taxon>
    </lineage>
</organism>
<dbReference type="PANTHER" id="PTHR45138:SF9">
    <property type="entry name" value="DIGUANYLATE CYCLASE DGCM-RELATED"/>
    <property type="match status" value="1"/>
</dbReference>
<feature type="transmembrane region" description="Helical" evidence="6">
    <location>
        <begin position="280"/>
        <end position="302"/>
    </location>
</feature>
<dbReference type="InterPro" id="IPR033479">
    <property type="entry name" value="dCache_1"/>
</dbReference>
<keyword evidence="3 6" id="KW-0812">Transmembrane</keyword>